<gene>
    <name evidence="2" type="ORF">JWV26_02310</name>
</gene>
<name>A0ABD7DXJ2_9GAMM</name>
<keyword evidence="1" id="KW-0472">Membrane</keyword>
<evidence type="ECO:0000313" key="3">
    <source>
        <dbReference type="Proteomes" id="UP000663658"/>
    </source>
</evidence>
<dbReference type="AlphaFoldDB" id="A0ABD7DXJ2"/>
<organism evidence="2 3">
    <name type="scientific">Ectopseudomonas toyotomiensis</name>
    <dbReference type="NCBI Taxonomy" id="554344"/>
    <lineage>
        <taxon>Bacteria</taxon>
        <taxon>Pseudomonadati</taxon>
        <taxon>Pseudomonadota</taxon>
        <taxon>Gammaproteobacteria</taxon>
        <taxon>Pseudomonadales</taxon>
        <taxon>Pseudomonadaceae</taxon>
        <taxon>Ectopseudomonas</taxon>
    </lineage>
</organism>
<evidence type="ECO:0000256" key="1">
    <source>
        <dbReference type="SAM" id="Phobius"/>
    </source>
</evidence>
<keyword evidence="1" id="KW-0812">Transmembrane</keyword>
<dbReference type="EMBL" id="CP070505">
    <property type="protein sequence ID" value="QSL93226.1"/>
    <property type="molecule type" value="Genomic_DNA"/>
</dbReference>
<sequence>MKFPFWPREKSTDWDKAFGPIQETRKQRLIRECQLRDVSIYTDDESEVSSGVYAELRGVTSEAELEHRLNTKISILSSKRANLISAIALVVSVAALIISILS</sequence>
<accession>A0ABD7DXJ2</accession>
<proteinExistence type="predicted"/>
<keyword evidence="1" id="KW-1133">Transmembrane helix</keyword>
<dbReference type="Proteomes" id="UP000663658">
    <property type="component" value="Chromosome"/>
</dbReference>
<dbReference type="KEGG" id="pty:JWV26_02310"/>
<reference evidence="2 3" key="1">
    <citation type="submission" date="2021-02" db="EMBL/GenBank/DDBJ databases">
        <title>Whole genome sequencing of Pseudomonas alcaliphila strain SM2.</title>
        <authorList>
            <person name="Alshamsi M.S."/>
            <person name="Sudalaimuthuasari N."/>
            <person name="Kundu B."/>
            <person name="AlMaskari R.S."/>
            <person name="Elmahi Y."/>
            <person name="Mundra S."/>
            <person name="Chandran S."/>
            <person name="Malik S."/>
            <person name="Hazzouri K.M."/>
            <person name="Amiri K.M.A."/>
        </authorList>
    </citation>
    <scope>NUCLEOTIDE SEQUENCE [LARGE SCALE GENOMIC DNA]</scope>
    <source>
        <strain evidence="2 3">SM2</strain>
    </source>
</reference>
<protein>
    <submittedName>
        <fullName evidence="2">Uncharacterized protein</fullName>
    </submittedName>
</protein>
<evidence type="ECO:0000313" key="2">
    <source>
        <dbReference type="EMBL" id="QSL93226.1"/>
    </source>
</evidence>
<dbReference type="RefSeq" id="WP_206418290.1">
    <property type="nucleotide sequence ID" value="NZ_CP070505.1"/>
</dbReference>
<feature type="transmembrane region" description="Helical" evidence="1">
    <location>
        <begin position="81"/>
        <end position="101"/>
    </location>
</feature>